<dbReference type="Proteomes" id="UP000192273">
    <property type="component" value="Chromosome"/>
</dbReference>
<dbReference type="EMBL" id="CP020474">
    <property type="protein sequence ID" value="ARE83291.1"/>
    <property type="molecule type" value="Genomic_DNA"/>
</dbReference>
<organism evidence="7 8">
    <name type="scientific">Roseovarius mucosus</name>
    <dbReference type="NCBI Taxonomy" id="215743"/>
    <lineage>
        <taxon>Bacteria</taxon>
        <taxon>Pseudomonadati</taxon>
        <taxon>Pseudomonadota</taxon>
        <taxon>Alphaproteobacteria</taxon>
        <taxon>Rhodobacterales</taxon>
        <taxon>Roseobacteraceae</taxon>
        <taxon>Roseovarius</taxon>
    </lineage>
</organism>
<dbReference type="SUPFAM" id="SSF52833">
    <property type="entry name" value="Thioredoxin-like"/>
    <property type="match status" value="1"/>
</dbReference>
<dbReference type="PANTHER" id="PTHR12151">
    <property type="entry name" value="ELECTRON TRANSPORT PROTIN SCO1/SENC FAMILY MEMBER"/>
    <property type="match status" value="1"/>
</dbReference>
<comment type="similarity">
    <text evidence="1">Belongs to the SCO1/2 family.</text>
</comment>
<evidence type="ECO:0000256" key="3">
    <source>
        <dbReference type="PIRSR" id="PIRSR603782-1"/>
    </source>
</evidence>
<keyword evidence="3" id="KW-0479">Metal-binding</keyword>
<feature type="signal peptide" evidence="5">
    <location>
        <begin position="1"/>
        <end position="21"/>
    </location>
</feature>
<proteinExistence type="inferred from homology"/>
<feature type="chain" id="PRO_5012505068" evidence="5">
    <location>
        <begin position="22"/>
        <end position="204"/>
    </location>
</feature>
<evidence type="ECO:0000256" key="5">
    <source>
        <dbReference type="SAM" id="SignalP"/>
    </source>
</evidence>
<evidence type="ECO:0000259" key="6">
    <source>
        <dbReference type="PROSITE" id="PS51352"/>
    </source>
</evidence>
<feature type="binding site" evidence="3">
    <location>
        <position position="79"/>
    </location>
    <ligand>
        <name>Cu cation</name>
        <dbReference type="ChEBI" id="CHEBI:23378"/>
    </ligand>
</feature>
<dbReference type="InterPro" id="IPR013766">
    <property type="entry name" value="Thioredoxin_domain"/>
</dbReference>
<dbReference type="InterPro" id="IPR036249">
    <property type="entry name" value="Thioredoxin-like_sf"/>
</dbReference>
<keyword evidence="4" id="KW-1015">Disulfide bond</keyword>
<feature type="binding site" evidence="3">
    <location>
        <position position="168"/>
    </location>
    <ligand>
        <name>Cu cation</name>
        <dbReference type="ChEBI" id="CHEBI:23378"/>
    </ligand>
</feature>
<dbReference type="CDD" id="cd02968">
    <property type="entry name" value="SCO"/>
    <property type="match status" value="1"/>
</dbReference>
<dbReference type="RefSeq" id="WP_081507109.1">
    <property type="nucleotide sequence ID" value="NZ_CP020474.1"/>
</dbReference>
<keyword evidence="8" id="KW-1185">Reference proteome</keyword>
<dbReference type="PANTHER" id="PTHR12151:SF25">
    <property type="entry name" value="LINALOOL DEHYDRATASE_ISOMERASE DOMAIN-CONTAINING PROTEIN"/>
    <property type="match status" value="1"/>
</dbReference>
<feature type="binding site" evidence="3">
    <location>
        <position position="83"/>
    </location>
    <ligand>
        <name>Cu cation</name>
        <dbReference type="ChEBI" id="CHEBI:23378"/>
    </ligand>
</feature>
<dbReference type="PROSITE" id="PS51352">
    <property type="entry name" value="THIOREDOXIN_2"/>
    <property type="match status" value="1"/>
</dbReference>
<dbReference type="KEGG" id="rmm:ROSMUCSMR3_01814"/>
<evidence type="ECO:0000313" key="8">
    <source>
        <dbReference type="Proteomes" id="UP000192273"/>
    </source>
</evidence>
<feature type="disulfide bond" description="Redox-active" evidence="4">
    <location>
        <begin position="79"/>
        <end position="83"/>
    </location>
</feature>
<name>A0A1V0RNJ2_9RHOB</name>
<protein>
    <submittedName>
        <fullName evidence="7">Photosynthetic protein synthase I</fullName>
    </submittedName>
</protein>
<dbReference type="GO" id="GO:0046872">
    <property type="term" value="F:metal ion binding"/>
    <property type="evidence" value="ECO:0007669"/>
    <property type="project" value="UniProtKB-KW"/>
</dbReference>
<accession>A0A1V0RNJ2</accession>
<dbReference type="AlphaFoldDB" id="A0A1V0RNJ2"/>
<gene>
    <name evidence="7" type="ORF">ROSMUCSMR3_01814</name>
</gene>
<dbReference type="OrthoDB" id="9790194at2"/>
<evidence type="ECO:0000313" key="7">
    <source>
        <dbReference type="EMBL" id="ARE83291.1"/>
    </source>
</evidence>
<keyword evidence="2 3" id="KW-0186">Copper</keyword>
<evidence type="ECO:0000256" key="2">
    <source>
        <dbReference type="ARBA" id="ARBA00023008"/>
    </source>
</evidence>
<reference evidence="7 8" key="1">
    <citation type="submission" date="2017-03" db="EMBL/GenBank/DDBJ databases">
        <title>Genome Sequence of Roseovarius mucosus strain SMR3 Isolated from a culture of the Diatom Skeletonema marinoi.</title>
        <authorList>
            <person name="Topel M."/>
            <person name="Pinder M."/>
            <person name="Johansson O.N."/>
            <person name="Kourtchenko O."/>
            <person name="Godhe A."/>
            <person name="Clarke A.K."/>
        </authorList>
    </citation>
    <scope>NUCLEOTIDE SEQUENCE [LARGE SCALE GENOMIC DNA]</scope>
    <source>
        <strain evidence="7 8">SMR3</strain>
    </source>
</reference>
<evidence type="ECO:0000256" key="4">
    <source>
        <dbReference type="PIRSR" id="PIRSR603782-2"/>
    </source>
</evidence>
<keyword evidence="5" id="KW-0732">Signal</keyword>
<feature type="domain" description="Thioredoxin" evidence="6">
    <location>
        <begin position="30"/>
        <end position="203"/>
    </location>
</feature>
<dbReference type="Pfam" id="PF02630">
    <property type="entry name" value="SCO1-SenC"/>
    <property type="match status" value="1"/>
</dbReference>
<dbReference type="InterPro" id="IPR003782">
    <property type="entry name" value="SCO1/SenC"/>
</dbReference>
<dbReference type="Gene3D" id="3.40.30.10">
    <property type="entry name" value="Glutaredoxin"/>
    <property type="match status" value="1"/>
</dbReference>
<evidence type="ECO:0000256" key="1">
    <source>
        <dbReference type="ARBA" id="ARBA00010996"/>
    </source>
</evidence>
<sequence>MKLRTLLLAVACSGFASGALAHGPEKHAAPPVLAPSDPVTALPWKLGGAFELVDHTGKTRTQTDPDGRMQLVFFGYANCPGICSAALPMMVDAAELVKQRGIPVSPIMITIDPELDTPKTIGPALAEISTDLIGLTGNPEALSKAYRAFQITFEKVMDHPEYGPIYAHSSHIFLLDADGKVLTLIPPVLPAEQFADIVMKYAGS</sequence>